<reference evidence="5" key="2">
    <citation type="journal article" date="2020" name="Microorganisms">
        <title>Osmotic Adaptation and Compatible Solute Biosynthesis of Phototrophic Bacteria as Revealed from Genome Analyses.</title>
        <authorList>
            <person name="Imhoff J.F."/>
            <person name="Rahn T."/>
            <person name="Kunzel S."/>
            <person name="Keller A."/>
            <person name="Neulinger S.C."/>
        </authorList>
    </citation>
    <scope>NUCLEOTIDE SEQUENCE</scope>
    <source>
        <strain evidence="5">IM 151</strain>
    </source>
</reference>
<feature type="transmembrane region" description="Helical" evidence="4">
    <location>
        <begin position="191"/>
        <end position="210"/>
    </location>
</feature>
<accession>A0ABS1E0Y0</accession>
<keyword evidence="2 4" id="KW-1133">Transmembrane helix</keyword>
<protein>
    <recommendedName>
        <fullName evidence="7">MFS transporter</fullName>
    </recommendedName>
</protein>
<feature type="transmembrane region" description="Helical" evidence="4">
    <location>
        <begin position="280"/>
        <end position="298"/>
    </location>
</feature>
<dbReference type="InterPro" id="IPR011701">
    <property type="entry name" value="MFS"/>
</dbReference>
<evidence type="ECO:0000256" key="1">
    <source>
        <dbReference type="ARBA" id="ARBA00022692"/>
    </source>
</evidence>
<gene>
    <name evidence="5" type="ORF">CKO43_22565</name>
</gene>
<evidence type="ECO:0000313" key="5">
    <source>
        <dbReference type="EMBL" id="MBK1715540.1"/>
    </source>
</evidence>
<dbReference type="EMBL" id="NRRU01000130">
    <property type="protein sequence ID" value="MBK1715540.1"/>
    <property type="molecule type" value="Genomic_DNA"/>
</dbReference>
<name>A0ABS1E0Y0_RUBGE</name>
<dbReference type="SUPFAM" id="SSF103473">
    <property type="entry name" value="MFS general substrate transporter"/>
    <property type="match status" value="1"/>
</dbReference>
<feature type="transmembrane region" description="Helical" evidence="4">
    <location>
        <begin position="216"/>
        <end position="237"/>
    </location>
</feature>
<reference evidence="5" key="1">
    <citation type="submission" date="2017-08" db="EMBL/GenBank/DDBJ databases">
        <authorList>
            <person name="Imhoff J.F."/>
            <person name="Rahn T."/>
            <person name="Kuenzel S."/>
            <person name="Neulinger S.C."/>
        </authorList>
    </citation>
    <scope>NUCLEOTIDE SEQUENCE</scope>
    <source>
        <strain evidence="5">IM 151</strain>
    </source>
</reference>
<evidence type="ECO:0008006" key="7">
    <source>
        <dbReference type="Google" id="ProtNLM"/>
    </source>
</evidence>
<proteinExistence type="predicted"/>
<dbReference type="PANTHER" id="PTHR23521">
    <property type="entry name" value="TRANSPORTER MFS SUPERFAMILY"/>
    <property type="match status" value="1"/>
</dbReference>
<dbReference type="PANTHER" id="PTHR23521:SF2">
    <property type="entry name" value="TRANSPORTER MFS SUPERFAMILY"/>
    <property type="match status" value="1"/>
</dbReference>
<dbReference type="Proteomes" id="UP001041814">
    <property type="component" value="Unassembled WGS sequence"/>
</dbReference>
<feature type="transmembrane region" description="Helical" evidence="4">
    <location>
        <begin position="257"/>
        <end position="274"/>
    </location>
</feature>
<keyword evidence="1 4" id="KW-0812">Transmembrane</keyword>
<feature type="transmembrane region" description="Helical" evidence="4">
    <location>
        <begin position="165"/>
        <end position="184"/>
    </location>
</feature>
<dbReference type="Gene3D" id="1.20.1250.20">
    <property type="entry name" value="MFS general substrate transporter like domains"/>
    <property type="match status" value="1"/>
</dbReference>
<sequence>GYRGAVVAGVGISALAFLLTPALPLAAWALPSAAIGLGLGWRWIGNETWLYRLAPGSARGRVVGVHETLIGVASVAGPAAVALLGTLRPDAFHLGAAACLAALLPLMLAKTLAVHAEPEAGAGWRGLGLGAWIAGLGGWMEGSLLSQLGVALAPQGLDTADTARLLTVLGIGGMLCQVPLGWCADRLGVRRSGWICAGAAALATAAALLAPGSLPVLAVVAFTVGGAGAGLLTLGMVHAAQGPDAGEIARRVRQVSLVYTGLSACGPALAGLLIESSGRPAWLWWQQALLVAVLALLLRRDGARPAP</sequence>
<keyword evidence="6" id="KW-1185">Reference proteome</keyword>
<evidence type="ECO:0000256" key="2">
    <source>
        <dbReference type="ARBA" id="ARBA00022989"/>
    </source>
</evidence>
<dbReference type="InterPro" id="IPR036259">
    <property type="entry name" value="MFS_trans_sf"/>
</dbReference>
<comment type="caution">
    <text evidence="5">The sequence shown here is derived from an EMBL/GenBank/DDBJ whole genome shotgun (WGS) entry which is preliminary data.</text>
</comment>
<feature type="non-terminal residue" evidence="5">
    <location>
        <position position="1"/>
    </location>
</feature>
<evidence type="ECO:0000256" key="4">
    <source>
        <dbReference type="SAM" id="Phobius"/>
    </source>
</evidence>
<evidence type="ECO:0000256" key="3">
    <source>
        <dbReference type="ARBA" id="ARBA00023136"/>
    </source>
</evidence>
<dbReference type="Pfam" id="PF07690">
    <property type="entry name" value="MFS_1"/>
    <property type="match status" value="1"/>
</dbReference>
<dbReference type="RefSeq" id="WP_200380090.1">
    <property type="nucleotide sequence ID" value="NZ_NRRU01000130.1"/>
</dbReference>
<evidence type="ECO:0000313" key="6">
    <source>
        <dbReference type="Proteomes" id="UP001041814"/>
    </source>
</evidence>
<feature type="transmembrane region" description="Helical" evidence="4">
    <location>
        <begin position="91"/>
        <end position="109"/>
    </location>
</feature>
<keyword evidence="3 4" id="KW-0472">Membrane</keyword>
<feature type="transmembrane region" description="Helical" evidence="4">
    <location>
        <begin position="129"/>
        <end position="153"/>
    </location>
</feature>
<organism evidence="5 6">
    <name type="scientific">Rubrivivax gelatinosus</name>
    <name type="common">Rhodocyclus gelatinosus</name>
    <name type="synonym">Rhodopseudomonas gelatinosa</name>
    <dbReference type="NCBI Taxonomy" id="28068"/>
    <lineage>
        <taxon>Bacteria</taxon>
        <taxon>Pseudomonadati</taxon>
        <taxon>Pseudomonadota</taxon>
        <taxon>Betaproteobacteria</taxon>
        <taxon>Burkholderiales</taxon>
        <taxon>Sphaerotilaceae</taxon>
        <taxon>Rubrivivax</taxon>
    </lineage>
</organism>